<reference evidence="1 2" key="1">
    <citation type="journal article" date="2022" name="bioRxiv">
        <title>The genome of the oomycete Peronosclerospora sorghi, a cosmopolitan pathogen of maize and sorghum, is inflated with dispersed pseudogenes.</title>
        <authorList>
            <person name="Fletcher K."/>
            <person name="Martin F."/>
            <person name="Isakeit T."/>
            <person name="Cavanaugh K."/>
            <person name="Magill C."/>
            <person name="Michelmore R."/>
        </authorList>
    </citation>
    <scope>NUCLEOTIDE SEQUENCE [LARGE SCALE GENOMIC DNA]</scope>
    <source>
        <strain evidence="1">P6</strain>
    </source>
</reference>
<dbReference type="Proteomes" id="UP001163321">
    <property type="component" value="Chromosome 1"/>
</dbReference>
<protein>
    <submittedName>
        <fullName evidence="1">Uncharacterized protein</fullName>
    </submittedName>
</protein>
<gene>
    <name evidence="1" type="ORF">PsorP6_000903</name>
</gene>
<name>A0ACC0WQ44_9STRA</name>
<organism evidence="1 2">
    <name type="scientific">Peronosclerospora sorghi</name>
    <dbReference type="NCBI Taxonomy" id="230839"/>
    <lineage>
        <taxon>Eukaryota</taxon>
        <taxon>Sar</taxon>
        <taxon>Stramenopiles</taxon>
        <taxon>Oomycota</taxon>
        <taxon>Peronosporomycetes</taxon>
        <taxon>Peronosporales</taxon>
        <taxon>Peronosporaceae</taxon>
        <taxon>Peronosclerospora</taxon>
    </lineage>
</organism>
<accession>A0ACC0WQ44</accession>
<evidence type="ECO:0000313" key="2">
    <source>
        <dbReference type="Proteomes" id="UP001163321"/>
    </source>
</evidence>
<proteinExistence type="predicted"/>
<evidence type="ECO:0000313" key="1">
    <source>
        <dbReference type="EMBL" id="KAI9920995.1"/>
    </source>
</evidence>
<sequence>MNYASDTILETERTAFALPASLDHSPPLPFSDLSHRRFDENLVVLDVLGLNVPVPTPNAVDLMLFADPVESAPLNNCSNLPTPRIKLKECVSPRAHKNHPKKASRKQVHELQAMVNSMQVQVNGAAAEIQHLKQLVCQFSQQREQERRFAAEQQILFEENAMLDTQQQQLEAQVAREREQFMLEQQQVQNHQFQLRHECSETQLPPSTILF</sequence>
<comment type="caution">
    <text evidence="1">The sequence shown here is derived from an EMBL/GenBank/DDBJ whole genome shotgun (WGS) entry which is preliminary data.</text>
</comment>
<keyword evidence="2" id="KW-1185">Reference proteome</keyword>
<dbReference type="EMBL" id="CM047580">
    <property type="protein sequence ID" value="KAI9920995.1"/>
    <property type="molecule type" value="Genomic_DNA"/>
</dbReference>